<comment type="caution">
    <text evidence="2">The sequence shown here is derived from an EMBL/GenBank/DDBJ whole genome shotgun (WGS) entry which is preliminary data.</text>
</comment>
<feature type="compositionally biased region" description="Polar residues" evidence="1">
    <location>
        <begin position="486"/>
        <end position="502"/>
    </location>
</feature>
<proteinExistence type="predicted"/>
<feature type="region of interest" description="Disordered" evidence="1">
    <location>
        <begin position="618"/>
        <end position="641"/>
    </location>
</feature>
<name>A0A8H6WYL9_9AGAR</name>
<keyword evidence="3" id="KW-1185">Reference proteome</keyword>
<organism evidence="2 3">
    <name type="scientific">Mycena venus</name>
    <dbReference type="NCBI Taxonomy" id="2733690"/>
    <lineage>
        <taxon>Eukaryota</taxon>
        <taxon>Fungi</taxon>
        <taxon>Dikarya</taxon>
        <taxon>Basidiomycota</taxon>
        <taxon>Agaricomycotina</taxon>
        <taxon>Agaricomycetes</taxon>
        <taxon>Agaricomycetidae</taxon>
        <taxon>Agaricales</taxon>
        <taxon>Marasmiineae</taxon>
        <taxon>Mycenaceae</taxon>
        <taxon>Mycena</taxon>
    </lineage>
</organism>
<evidence type="ECO:0000313" key="2">
    <source>
        <dbReference type="EMBL" id="KAF7331098.1"/>
    </source>
</evidence>
<feature type="compositionally biased region" description="Pro residues" evidence="1">
    <location>
        <begin position="536"/>
        <end position="554"/>
    </location>
</feature>
<feature type="compositionally biased region" description="Pro residues" evidence="1">
    <location>
        <begin position="389"/>
        <end position="441"/>
    </location>
</feature>
<reference evidence="2" key="1">
    <citation type="submission" date="2020-05" db="EMBL/GenBank/DDBJ databases">
        <title>Mycena genomes resolve the evolution of fungal bioluminescence.</title>
        <authorList>
            <person name="Tsai I.J."/>
        </authorList>
    </citation>
    <scope>NUCLEOTIDE SEQUENCE</scope>
    <source>
        <strain evidence="2">CCC161011</strain>
    </source>
</reference>
<feature type="compositionally biased region" description="Low complexity" evidence="1">
    <location>
        <begin position="287"/>
        <end position="307"/>
    </location>
</feature>
<dbReference type="EMBL" id="JACAZI010000032">
    <property type="protein sequence ID" value="KAF7331098.1"/>
    <property type="molecule type" value="Genomic_DNA"/>
</dbReference>
<feature type="compositionally biased region" description="Low complexity" evidence="1">
    <location>
        <begin position="458"/>
        <end position="469"/>
    </location>
</feature>
<feature type="compositionally biased region" description="Gly residues" evidence="1">
    <location>
        <begin position="629"/>
        <end position="641"/>
    </location>
</feature>
<feature type="region of interest" description="Disordered" evidence="1">
    <location>
        <begin position="280"/>
        <end position="307"/>
    </location>
</feature>
<dbReference type="OrthoDB" id="2757368at2759"/>
<feature type="compositionally biased region" description="Low complexity" evidence="1">
    <location>
        <begin position="378"/>
        <end position="388"/>
    </location>
</feature>
<evidence type="ECO:0000313" key="3">
    <source>
        <dbReference type="Proteomes" id="UP000620124"/>
    </source>
</evidence>
<dbReference type="Proteomes" id="UP000620124">
    <property type="component" value="Unassembled WGS sequence"/>
</dbReference>
<accession>A0A8H6WYL9</accession>
<evidence type="ECO:0000256" key="1">
    <source>
        <dbReference type="SAM" id="MobiDB-lite"/>
    </source>
</evidence>
<sequence length="641" mass="68052">MEPDDQSPRIPTSVLDFQRSSAAGGGGKLHFNYDMSAVAAAVAKDRDEEVARLREEGARLARKLAHAQKEGQSVVGELGKAQAETKRVAKELAVVQAQAAHQAAVAQKARGARVQAEEQLRTAQTFNRALQAELEATRKMFETERGRTLNAVTAVARLRAERNTLRDAMQARSGSHPHRRARTKRLTMKVIHQTSRWTRLGLQAPFQFLGPNADGYEALAIDASSENLDVSNARWFYRETVLKNIQATDRRCQEENARIVLLLTSRRCTYTPTIERVEAELRERPSSSEPGPESIAPSPPSSRAVSISSPSVAPLAAVLRPPCRSLAFRSLVRTLLTRYFIPSRLPFTCLPFAPPIALPSQFVPPSQTFPQPQPTSAPAPASTTTPAPASAPTPTPAPASAPTPTPAPASAPTPTPAPAPAPAPPPAPATPPTPAPAPTPAPGTTVISLDPPPFLQRSTSSSSSGTSTSAFRAPTNANGSMPAGPTASSSHTHPSANATQPTLKRKRSHERDEKGAEADDDEILLVAGPSSSSLPPQSPHPEPQPQPPPPPPQAKPKLGLKHLPLLYDTRGNKMYCRSCARSFPATAAWADLVGHAQSAHADACAGLEALRPAQVVEQSQRLQKSMGQRGSGGGGAVKGKK</sequence>
<protein>
    <submittedName>
        <fullName evidence="2">Uncharacterized protein</fullName>
    </submittedName>
</protein>
<gene>
    <name evidence="2" type="ORF">MVEN_02450100</name>
</gene>
<feature type="region of interest" description="Disordered" evidence="1">
    <location>
        <begin position="363"/>
        <end position="561"/>
    </location>
</feature>
<dbReference type="AlphaFoldDB" id="A0A8H6WYL9"/>